<dbReference type="AlphaFoldDB" id="A0A2A3UFD0"/>
<dbReference type="Proteomes" id="UP000538406">
    <property type="component" value="Unassembled WGS sequence"/>
</dbReference>
<proteinExistence type="predicted"/>
<evidence type="ECO:0000313" key="1">
    <source>
        <dbReference type="EMBL" id="EFB2195461.1"/>
    </source>
</evidence>
<evidence type="ECO:0000313" key="7">
    <source>
        <dbReference type="Proteomes" id="UP000248865"/>
    </source>
</evidence>
<evidence type="ECO:0000313" key="3">
    <source>
        <dbReference type="EMBL" id="EFM7864003.1"/>
    </source>
</evidence>
<evidence type="ECO:0000313" key="10">
    <source>
        <dbReference type="Proteomes" id="UP000538406"/>
    </source>
</evidence>
<evidence type="ECO:0000313" key="4">
    <source>
        <dbReference type="EMBL" id="HBB1574714.1"/>
    </source>
</evidence>
<dbReference type="EMBL" id="QFSS01000446">
    <property type="protein sequence ID" value="PZZ59204.1"/>
    <property type="molecule type" value="Genomic_DNA"/>
</dbReference>
<gene>
    <name evidence="3" type="ORF">B6R15_005417</name>
    <name evidence="6" type="ORF">C9194_25195</name>
    <name evidence="2" type="ORF">CTR35_004969</name>
    <name evidence="5" type="ORF">DIV22_27050</name>
    <name evidence="1" type="ORF">FIJ20_25505</name>
    <name evidence="4" type="ORF">J0541_003691</name>
</gene>
<reference evidence="3 11" key="3">
    <citation type="submission" date="2018-08" db="EMBL/GenBank/DDBJ databases">
        <authorList>
            <consortium name="GenomeTrakr network: Whole genome sequencing for foodborne pathogen traceback"/>
        </authorList>
    </citation>
    <scope>NUCLEOTIDE SEQUENCE [LARGE SCALE GENOMIC DNA]</scope>
    <source>
        <strain evidence="3 11">NC_STEC194</strain>
    </source>
</reference>
<evidence type="ECO:0000313" key="11">
    <source>
        <dbReference type="Proteomes" id="UP000587626"/>
    </source>
</evidence>
<dbReference type="GO" id="GO:0003677">
    <property type="term" value="F:DNA binding"/>
    <property type="evidence" value="ECO:0007669"/>
    <property type="project" value="InterPro"/>
</dbReference>
<accession>A0A2A3UFD0</accession>
<dbReference type="Proteomes" id="UP000248865">
    <property type="component" value="Unassembled WGS sequence"/>
</dbReference>
<comment type="caution">
    <text evidence="3">The sequence shown here is derived from an EMBL/GenBank/DDBJ whole genome shotgun (WGS) entry which is preliminary data.</text>
</comment>
<dbReference type="EMBL" id="AASDFP010000131">
    <property type="protein sequence ID" value="EFB2195461.1"/>
    <property type="molecule type" value="Genomic_DNA"/>
</dbReference>
<reference evidence="5 7" key="2">
    <citation type="submission" date="2018-05" db="EMBL/GenBank/DDBJ databases">
        <title>Genomic sequencing of EHEC O26 New European Clone.</title>
        <authorList>
            <person name="Karnisova L."/>
            <person name="Nunvar J."/>
            <person name="Marejkova M."/>
            <person name="Mellmann A."/>
            <person name="Drevinek P."/>
            <person name="Blahova K."/>
            <person name="Bielaszewska M."/>
        </authorList>
    </citation>
    <scope>NUCLEOTIDE SEQUENCE [LARGE SCALE GENOMIC DNA]</scope>
    <source>
        <strain evidence="5 7">14-391</strain>
    </source>
</reference>
<reference evidence="2 10" key="4">
    <citation type="submission" date="2018-08" db="EMBL/GenBank/DDBJ databases">
        <authorList>
            <consortium name="NARMS: The National Antimicrobial Resistance Monitoring System"/>
        </authorList>
    </citation>
    <scope>NUCLEOTIDE SEQUENCE [LARGE SCALE GENOMIC DNA]</scope>
    <source>
        <strain evidence="2 10">FSIS11705178</strain>
        <strain evidence="1 9">FSIS11921886</strain>
    </source>
</reference>
<evidence type="ECO:0000313" key="6">
    <source>
        <dbReference type="EMBL" id="TJF59337.1"/>
    </source>
</evidence>
<reference evidence="6 8" key="5">
    <citation type="submission" date="2018-12" db="EMBL/GenBank/DDBJ databases">
        <title>Food and Water Safety Consortium.</title>
        <authorList>
            <person name="Tyson S."/>
            <person name="Peterson C.-L."/>
            <person name="Olson A."/>
            <person name="Tyler S."/>
            <person name="Cabral J."/>
            <person name="Lynch T."/>
            <person name="Knox N."/>
            <person name="Van Domselaar G."/>
            <person name="Graham M."/>
        </authorList>
    </citation>
    <scope>NUCLEOTIDE SEQUENCE [LARGE SCALE GENOMIC DNA]</scope>
    <source>
        <strain evidence="6 8">FWSEC0419</strain>
    </source>
</reference>
<name>A0A2A3UFD0_ECOLX</name>
<dbReference type="SUPFAM" id="SSF56349">
    <property type="entry name" value="DNA breaking-rejoining enzymes"/>
    <property type="match status" value="1"/>
</dbReference>
<reference evidence="4" key="6">
    <citation type="submission" date="2021-03" db="EMBL/GenBank/DDBJ databases">
        <authorList>
            <consortium name="NCBI Pathogen Detection Project"/>
        </authorList>
    </citation>
    <scope>NUCLEOTIDE SEQUENCE</scope>
    <source>
        <strain evidence="4">Escherichia coli</strain>
    </source>
</reference>
<reference evidence="4" key="1">
    <citation type="journal article" date="2018" name="Genome Biol.">
        <title>SKESA: strategic k-mer extension for scrupulous assemblies.</title>
        <authorList>
            <person name="Souvorov A."/>
            <person name="Agarwala R."/>
            <person name="Lipman D.J."/>
        </authorList>
    </citation>
    <scope>NUCLEOTIDE SEQUENCE</scope>
    <source>
        <strain evidence="4">Escherichia coli</strain>
    </source>
</reference>
<evidence type="ECO:0000313" key="2">
    <source>
        <dbReference type="EMBL" id="EFC3527683.1"/>
    </source>
</evidence>
<dbReference type="EMBL" id="RROO01000101">
    <property type="protein sequence ID" value="TJF59337.1"/>
    <property type="molecule type" value="Genomic_DNA"/>
</dbReference>
<evidence type="ECO:0000313" key="9">
    <source>
        <dbReference type="Proteomes" id="UP000519859"/>
    </source>
</evidence>
<dbReference type="EMBL" id="AATLXB010000177">
    <property type="protein sequence ID" value="EFM7864003.1"/>
    <property type="molecule type" value="Genomic_DNA"/>
</dbReference>
<dbReference type="Proteomes" id="UP000305093">
    <property type="component" value="Unassembled WGS sequence"/>
</dbReference>
<dbReference type="Proteomes" id="UP000870292">
    <property type="component" value="Unassembled WGS sequence"/>
</dbReference>
<dbReference type="InterPro" id="IPR011010">
    <property type="entry name" value="DNA_brk_join_enz"/>
</dbReference>
<evidence type="ECO:0000313" key="8">
    <source>
        <dbReference type="Proteomes" id="UP000305093"/>
    </source>
</evidence>
<protein>
    <submittedName>
        <fullName evidence="3">Integrase</fullName>
    </submittedName>
</protein>
<dbReference type="EMBL" id="DADUEU010000025">
    <property type="protein sequence ID" value="HBB1574714.1"/>
    <property type="molecule type" value="Genomic_DNA"/>
</dbReference>
<dbReference type="EMBL" id="AASHPR010000105">
    <property type="protein sequence ID" value="EFC3527683.1"/>
    <property type="molecule type" value="Genomic_DNA"/>
</dbReference>
<evidence type="ECO:0000313" key="5">
    <source>
        <dbReference type="EMBL" id="PZZ59204.1"/>
    </source>
</evidence>
<sequence length="123" mass="13536">MLELLMDSDISAIKLSELTENDVIEHCRLRNNAGAGPATVSHDVSYLGSVLDAAKPIYGINYTSNPAKSARPYLLKLALIGKSNRRNRRPAVDELDMLIEALQQRSTHKCSKIPFVDILKSSA</sequence>
<dbReference type="Proteomes" id="UP000587626">
    <property type="component" value="Unassembled WGS sequence"/>
</dbReference>
<dbReference type="Proteomes" id="UP000519859">
    <property type="component" value="Unassembled WGS sequence"/>
</dbReference>
<organism evidence="3 11">
    <name type="scientific">Escherichia coli</name>
    <dbReference type="NCBI Taxonomy" id="562"/>
    <lineage>
        <taxon>Bacteria</taxon>
        <taxon>Pseudomonadati</taxon>
        <taxon>Pseudomonadota</taxon>
        <taxon>Gammaproteobacteria</taxon>
        <taxon>Enterobacterales</taxon>
        <taxon>Enterobacteriaceae</taxon>
        <taxon>Escherichia</taxon>
    </lineage>
</organism>